<evidence type="ECO:0000313" key="1">
    <source>
        <dbReference type="EMBL" id="TKA02068.1"/>
    </source>
</evidence>
<proteinExistence type="predicted"/>
<organism evidence="1 2">
    <name type="scientific">Actinacidiphila oryziradicis</name>
    <dbReference type="NCBI Taxonomy" id="2571141"/>
    <lineage>
        <taxon>Bacteria</taxon>
        <taxon>Bacillati</taxon>
        <taxon>Actinomycetota</taxon>
        <taxon>Actinomycetes</taxon>
        <taxon>Kitasatosporales</taxon>
        <taxon>Streptomycetaceae</taxon>
        <taxon>Actinacidiphila</taxon>
    </lineage>
</organism>
<dbReference type="SUPFAM" id="SSF140453">
    <property type="entry name" value="EsxAB dimer-like"/>
    <property type="match status" value="1"/>
</dbReference>
<gene>
    <name evidence="1" type="ORF">FCI23_39175</name>
</gene>
<keyword evidence="2" id="KW-1185">Reference proteome</keyword>
<dbReference type="Gene3D" id="1.10.287.1060">
    <property type="entry name" value="ESAT-6-like"/>
    <property type="match status" value="1"/>
</dbReference>
<accession>A0A4U0S1S1</accession>
<dbReference type="Proteomes" id="UP000305778">
    <property type="component" value="Unassembled WGS sequence"/>
</dbReference>
<sequence>MVDIASSQIKVGEELSGAGAQVSQIAAAVEDELDQLRTKLQPLQEAWTRSQAAAMYQDDMNLWNTAALALFGVTQGPYQAGQGVLGAIANMLDTNNGNYVDAEAANVKTWTPSS</sequence>
<dbReference type="AlphaFoldDB" id="A0A4U0S1S1"/>
<dbReference type="RefSeq" id="WP_136728922.1">
    <property type="nucleotide sequence ID" value="NZ_SUMC01000065.1"/>
</dbReference>
<dbReference type="InterPro" id="IPR036689">
    <property type="entry name" value="ESAT-6-like_sf"/>
</dbReference>
<name>A0A4U0S1S1_9ACTN</name>
<evidence type="ECO:0000313" key="2">
    <source>
        <dbReference type="Proteomes" id="UP000305778"/>
    </source>
</evidence>
<reference evidence="1 2" key="1">
    <citation type="submission" date="2019-04" db="EMBL/GenBank/DDBJ databases">
        <title>Streptomyces oryziradicis sp. nov., a novel actinomycete isolated from rhizosphere soil of rice (Oryza sativa L.).</title>
        <authorList>
            <person name="Li C."/>
        </authorList>
    </citation>
    <scope>NUCLEOTIDE SEQUENCE [LARGE SCALE GENOMIC DNA]</scope>
    <source>
        <strain evidence="1 2">NEAU-C40</strain>
    </source>
</reference>
<protein>
    <submittedName>
        <fullName evidence="1">WXG100 family type VII secretion target</fullName>
    </submittedName>
</protein>
<dbReference type="OrthoDB" id="4222642at2"/>
<dbReference type="Pfam" id="PF06013">
    <property type="entry name" value="WXG100"/>
    <property type="match status" value="1"/>
</dbReference>
<comment type="caution">
    <text evidence="1">The sequence shown here is derived from an EMBL/GenBank/DDBJ whole genome shotgun (WGS) entry which is preliminary data.</text>
</comment>
<dbReference type="InterPro" id="IPR010310">
    <property type="entry name" value="T7SS_ESAT-6-like"/>
</dbReference>
<dbReference type="EMBL" id="SUMC01000065">
    <property type="protein sequence ID" value="TKA02068.1"/>
    <property type="molecule type" value="Genomic_DNA"/>
</dbReference>